<name>A0A2B8BN27_9PROT</name>
<dbReference type="InterPro" id="IPR015168">
    <property type="entry name" value="SsuA/THI5"/>
</dbReference>
<evidence type="ECO:0000256" key="3">
    <source>
        <dbReference type="ARBA" id="ARBA00022729"/>
    </source>
</evidence>
<proteinExistence type="inferred from homology"/>
<evidence type="ECO:0000313" key="8">
    <source>
        <dbReference type="EMBL" id="PGH58943.1"/>
    </source>
</evidence>
<evidence type="ECO:0000256" key="6">
    <source>
        <dbReference type="SAM" id="SignalP"/>
    </source>
</evidence>
<evidence type="ECO:0000256" key="4">
    <source>
        <dbReference type="ARBA" id="ARBA00055538"/>
    </source>
</evidence>
<dbReference type="InterPro" id="IPR001638">
    <property type="entry name" value="Solute-binding_3/MltF_N"/>
</dbReference>
<organism evidence="8 9">
    <name type="scientific">Azospirillum palustre</name>
    <dbReference type="NCBI Taxonomy" id="2044885"/>
    <lineage>
        <taxon>Bacteria</taxon>
        <taxon>Pseudomonadati</taxon>
        <taxon>Pseudomonadota</taxon>
        <taxon>Alphaproteobacteria</taxon>
        <taxon>Rhodospirillales</taxon>
        <taxon>Azospirillaceae</taxon>
        <taxon>Azospirillum</taxon>
    </lineage>
</organism>
<dbReference type="SMART" id="SM00062">
    <property type="entry name" value="PBPb"/>
    <property type="match status" value="1"/>
</dbReference>
<keyword evidence="3 6" id="KW-0732">Signal</keyword>
<comment type="function">
    <text evidence="4">Part of a binding-protein-dependent transport system for aliphatic sulfonates. Putative binding protein.</text>
</comment>
<keyword evidence="2" id="KW-0813">Transport</keyword>
<dbReference type="PANTHER" id="PTHR30024:SF48">
    <property type="entry name" value="ABC TRANSPORTER SUBSTRATE-BINDING PROTEIN"/>
    <property type="match status" value="1"/>
</dbReference>
<dbReference type="Proteomes" id="UP000225379">
    <property type="component" value="Unassembled WGS sequence"/>
</dbReference>
<accession>A0A2B8BN27</accession>
<dbReference type="PROSITE" id="PS51318">
    <property type="entry name" value="TAT"/>
    <property type="match status" value="1"/>
</dbReference>
<evidence type="ECO:0000313" key="9">
    <source>
        <dbReference type="Proteomes" id="UP000225379"/>
    </source>
</evidence>
<feature type="signal peptide" evidence="6">
    <location>
        <begin position="1"/>
        <end position="32"/>
    </location>
</feature>
<sequence length="346" mass="35937">MTEHRPFPLSRRRLLSGAGKAAAAGLLAPALAAPLLSRPAFSAATAATAGDILKVGDQRSTIRSLLEASGQLKDIPYTLEFADFPAAAPVLEALNAGAIDAGFAGDAAHAFALSNGLPARIISAARSDPGCIGLLVRKDSPIRTVADLKGRTITAVRGSIGHYLVVAALKANGLSVSDATLAFLQPTEAKSAFSSGTVDAWAIWTLYVAQEVVAGTGRVLVDGRGLLNNNAFISATDVAIAQKRPLLQDYVARVAAARIWALGNVEQYARIWGDLVKVTPEIAVAAFTLERFRPVAVDDGIVADLQTTADFYTGIGVIQKPFTAAAHADRSFALDAGLLAQSARAG</sequence>
<dbReference type="AlphaFoldDB" id="A0A2B8BN27"/>
<dbReference type="InterPro" id="IPR006311">
    <property type="entry name" value="TAT_signal"/>
</dbReference>
<reference evidence="9" key="1">
    <citation type="submission" date="2017-10" db="EMBL/GenBank/DDBJ databases">
        <authorList>
            <person name="Kravchenko I.K."/>
            <person name="Grouzdev D.S."/>
        </authorList>
    </citation>
    <scope>NUCLEOTIDE SEQUENCE [LARGE SCALE GENOMIC DNA]</scope>
    <source>
        <strain evidence="9">B2</strain>
    </source>
</reference>
<gene>
    <name evidence="8" type="ORF">CRT60_02815</name>
</gene>
<dbReference type="FunFam" id="3.40.190.10:FF:000050">
    <property type="entry name" value="Sulfonate ABC transporter substrate-binding protein"/>
    <property type="match status" value="1"/>
</dbReference>
<feature type="chain" id="PRO_5012292985" description="Putative aliphatic sulfonates-binding protein" evidence="6">
    <location>
        <begin position="33"/>
        <end position="346"/>
    </location>
</feature>
<dbReference type="EMBL" id="PDKW01000037">
    <property type="protein sequence ID" value="PGH58943.1"/>
    <property type="molecule type" value="Genomic_DNA"/>
</dbReference>
<comment type="similarity">
    <text evidence="1">Belongs to the bacterial solute-binding protein SsuA/TauA family.</text>
</comment>
<dbReference type="PANTHER" id="PTHR30024">
    <property type="entry name" value="ALIPHATIC SULFONATES-BINDING PROTEIN-RELATED"/>
    <property type="match status" value="1"/>
</dbReference>
<evidence type="ECO:0000256" key="2">
    <source>
        <dbReference type="ARBA" id="ARBA00022448"/>
    </source>
</evidence>
<dbReference type="Pfam" id="PF09084">
    <property type="entry name" value="NMT1"/>
    <property type="match status" value="1"/>
</dbReference>
<feature type="domain" description="Solute-binding protein family 3/N-terminal" evidence="7">
    <location>
        <begin position="43"/>
        <end position="254"/>
    </location>
</feature>
<protein>
    <recommendedName>
        <fullName evidence="5">Putative aliphatic sulfonates-binding protein</fullName>
    </recommendedName>
</protein>
<evidence type="ECO:0000256" key="5">
    <source>
        <dbReference type="ARBA" id="ARBA00070228"/>
    </source>
</evidence>
<dbReference type="RefSeq" id="WP_098734939.1">
    <property type="nucleotide sequence ID" value="NZ_PDKW01000037.1"/>
</dbReference>
<comment type="caution">
    <text evidence="8">The sequence shown here is derived from an EMBL/GenBank/DDBJ whole genome shotgun (WGS) entry which is preliminary data.</text>
</comment>
<keyword evidence="9" id="KW-1185">Reference proteome</keyword>
<evidence type="ECO:0000259" key="7">
    <source>
        <dbReference type="SMART" id="SM00062"/>
    </source>
</evidence>
<evidence type="ECO:0000256" key="1">
    <source>
        <dbReference type="ARBA" id="ARBA00010742"/>
    </source>
</evidence>
<dbReference type="SUPFAM" id="SSF53850">
    <property type="entry name" value="Periplasmic binding protein-like II"/>
    <property type="match status" value="1"/>
</dbReference>
<dbReference type="OrthoDB" id="7374754at2"/>
<dbReference type="CDD" id="cd13558">
    <property type="entry name" value="PBP2_SsuA_like_2"/>
    <property type="match status" value="1"/>
</dbReference>
<dbReference type="Gene3D" id="3.40.190.10">
    <property type="entry name" value="Periplasmic binding protein-like II"/>
    <property type="match status" value="2"/>
</dbReference>